<organism evidence="1 2">
    <name type="scientific">Helianthus annuus</name>
    <name type="common">Common sunflower</name>
    <dbReference type="NCBI Taxonomy" id="4232"/>
    <lineage>
        <taxon>Eukaryota</taxon>
        <taxon>Viridiplantae</taxon>
        <taxon>Streptophyta</taxon>
        <taxon>Embryophyta</taxon>
        <taxon>Tracheophyta</taxon>
        <taxon>Spermatophyta</taxon>
        <taxon>Magnoliopsida</taxon>
        <taxon>eudicotyledons</taxon>
        <taxon>Gunneridae</taxon>
        <taxon>Pentapetalae</taxon>
        <taxon>asterids</taxon>
        <taxon>campanulids</taxon>
        <taxon>Asterales</taxon>
        <taxon>Asteraceae</taxon>
        <taxon>Asteroideae</taxon>
        <taxon>Heliantheae alliance</taxon>
        <taxon>Heliantheae</taxon>
        <taxon>Helianthus</taxon>
    </lineage>
</organism>
<dbReference type="Proteomes" id="UP000215914">
    <property type="component" value="Chromosome 3"/>
</dbReference>
<accession>A0A251V799</accession>
<dbReference type="InParanoid" id="A0A251V799"/>
<sequence>MSYSISFKVIVPKTSEGNTKIFGARIIFNQNLTLSSSIKIKLHPNISISAIIDCGI</sequence>
<reference evidence="2" key="1">
    <citation type="journal article" date="2017" name="Nature">
        <title>The sunflower genome provides insights into oil metabolism, flowering and Asterid evolution.</title>
        <authorList>
            <person name="Badouin H."/>
            <person name="Gouzy J."/>
            <person name="Grassa C.J."/>
            <person name="Murat F."/>
            <person name="Staton S.E."/>
            <person name="Cottret L."/>
            <person name="Lelandais-Briere C."/>
            <person name="Owens G.L."/>
            <person name="Carrere S."/>
            <person name="Mayjonade B."/>
            <person name="Legrand L."/>
            <person name="Gill N."/>
            <person name="Kane N.C."/>
            <person name="Bowers J.E."/>
            <person name="Hubner S."/>
            <person name="Bellec A."/>
            <person name="Berard A."/>
            <person name="Berges H."/>
            <person name="Blanchet N."/>
            <person name="Boniface M.C."/>
            <person name="Brunel D."/>
            <person name="Catrice O."/>
            <person name="Chaidir N."/>
            <person name="Claudel C."/>
            <person name="Donnadieu C."/>
            <person name="Faraut T."/>
            <person name="Fievet G."/>
            <person name="Helmstetter N."/>
            <person name="King M."/>
            <person name="Knapp S.J."/>
            <person name="Lai Z."/>
            <person name="Le Paslier M.C."/>
            <person name="Lippi Y."/>
            <person name="Lorenzon L."/>
            <person name="Mandel J.R."/>
            <person name="Marage G."/>
            <person name="Marchand G."/>
            <person name="Marquand E."/>
            <person name="Bret-Mestries E."/>
            <person name="Morien E."/>
            <person name="Nambeesan S."/>
            <person name="Nguyen T."/>
            <person name="Pegot-Espagnet P."/>
            <person name="Pouilly N."/>
            <person name="Raftis F."/>
            <person name="Sallet E."/>
            <person name="Schiex T."/>
            <person name="Thomas J."/>
            <person name="Vandecasteele C."/>
            <person name="Vares D."/>
            <person name="Vear F."/>
            <person name="Vautrin S."/>
            <person name="Crespi M."/>
            <person name="Mangin B."/>
            <person name="Burke J.M."/>
            <person name="Salse J."/>
            <person name="Munos S."/>
            <person name="Vincourt P."/>
            <person name="Rieseberg L.H."/>
            <person name="Langlade N.B."/>
        </authorList>
    </citation>
    <scope>NUCLEOTIDE SEQUENCE [LARGE SCALE GENOMIC DNA]</scope>
    <source>
        <strain evidence="2">cv. SF193</strain>
    </source>
</reference>
<proteinExistence type="predicted"/>
<protein>
    <submittedName>
        <fullName evidence="1">Uncharacterized protein</fullName>
    </submittedName>
</protein>
<keyword evidence="2" id="KW-1185">Reference proteome</keyword>
<name>A0A251V799_HELAN</name>
<dbReference type="AlphaFoldDB" id="A0A251V799"/>
<gene>
    <name evidence="1" type="ORF">HannXRQ_Chr03g0072041</name>
</gene>
<dbReference type="EMBL" id="CM007892">
    <property type="protein sequence ID" value="OTG31123.1"/>
    <property type="molecule type" value="Genomic_DNA"/>
</dbReference>
<evidence type="ECO:0000313" key="1">
    <source>
        <dbReference type="EMBL" id="OTG31123.1"/>
    </source>
</evidence>
<evidence type="ECO:0000313" key="2">
    <source>
        <dbReference type="Proteomes" id="UP000215914"/>
    </source>
</evidence>